<evidence type="ECO:0000256" key="9">
    <source>
        <dbReference type="ARBA" id="ARBA00022960"/>
    </source>
</evidence>
<keyword evidence="9 13" id="KW-0133">Cell shape</keyword>
<dbReference type="GO" id="GO:0042597">
    <property type="term" value="C:periplasmic space"/>
    <property type="evidence" value="ECO:0007669"/>
    <property type="project" value="UniProtKB-SubCell"/>
</dbReference>
<feature type="chain" id="PRO_5041423976" evidence="15">
    <location>
        <begin position="25"/>
        <end position="445"/>
    </location>
</feature>
<keyword evidence="7" id="KW-0574">Periplasm</keyword>
<evidence type="ECO:0000256" key="14">
    <source>
        <dbReference type="SAM" id="MobiDB-lite"/>
    </source>
</evidence>
<comment type="similarity">
    <text evidence="3">Belongs to the YkuD family.</text>
</comment>
<dbReference type="InterPro" id="IPR041597">
    <property type="entry name" value="Ldt_C"/>
</dbReference>
<keyword evidence="11 13" id="KW-0961">Cell wall biogenesis/degradation</keyword>
<dbReference type="InterPro" id="IPR005490">
    <property type="entry name" value="LD_TPept_cat_dom"/>
</dbReference>
<evidence type="ECO:0000256" key="15">
    <source>
        <dbReference type="SAM" id="SignalP"/>
    </source>
</evidence>
<evidence type="ECO:0000256" key="4">
    <source>
        <dbReference type="ARBA" id="ARBA00022676"/>
    </source>
</evidence>
<feature type="region of interest" description="Disordered" evidence="14">
    <location>
        <begin position="321"/>
        <end position="445"/>
    </location>
</feature>
<organism evidence="17 18">
    <name type="scientific">Erwinia pyri</name>
    <dbReference type="NCBI Taxonomy" id="3062598"/>
    <lineage>
        <taxon>Bacteria</taxon>
        <taxon>Pseudomonadati</taxon>
        <taxon>Pseudomonadota</taxon>
        <taxon>Gammaproteobacteria</taxon>
        <taxon>Enterobacterales</taxon>
        <taxon>Erwiniaceae</taxon>
        <taxon>Erwinia</taxon>
    </lineage>
</organism>
<dbReference type="InterPro" id="IPR038063">
    <property type="entry name" value="Transpep_catalytic_dom"/>
</dbReference>
<keyword evidence="6 15" id="KW-0732">Signal</keyword>
<feature type="compositionally biased region" description="Low complexity" evidence="14">
    <location>
        <begin position="345"/>
        <end position="374"/>
    </location>
</feature>
<keyword evidence="10 13" id="KW-0573">Peptidoglycan synthesis</keyword>
<evidence type="ECO:0000259" key="16">
    <source>
        <dbReference type="PROSITE" id="PS52029"/>
    </source>
</evidence>
<evidence type="ECO:0000256" key="7">
    <source>
        <dbReference type="ARBA" id="ARBA00022764"/>
    </source>
</evidence>
<keyword evidence="5" id="KW-0808">Transferase</keyword>
<feature type="active site" description="Nucleophile" evidence="13">
    <location>
        <position position="210"/>
    </location>
</feature>
<dbReference type="GO" id="GO:0071972">
    <property type="term" value="F:peptidoglycan L,D-transpeptidase activity"/>
    <property type="evidence" value="ECO:0007669"/>
    <property type="project" value="TreeGrafter"/>
</dbReference>
<accession>A0AA50HLQ1</accession>
<reference evidence="17 18" key="1">
    <citation type="submission" date="2023-07" db="EMBL/GenBank/DDBJ databases">
        <title>Pathogenic bacteria of pear tree diseases.</title>
        <authorList>
            <person name="Zhang Z."/>
            <person name="He L."/>
            <person name="Huang R."/>
        </authorList>
    </citation>
    <scope>NUCLEOTIDE SEQUENCE [LARGE SCALE GENOMIC DNA]</scope>
    <source>
        <strain evidence="17 18">DE2</strain>
    </source>
</reference>
<dbReference type="Pfam" id="PF17969">
    <property type="entry name" value="Ldt_C"/>
    <property type="match status" value="1"/>
</dbReference>
<dbReference type="Gene3D" id="2.40.440.10">
    <property type="entry name" value="L,D-transpeptidase catalytic domain-like"/>
    <property type="match status" value="1"/>
</dbReference>
<dbReference type="PANTHER" id="PTHR30582">
    <property type="entry name" value="L,D-TRANSPEPTIDASE"/>
    <property type="match status" value="1"/>
</dbReference>
<evidence type="ECO:0000313" key="18">
    <source>
        <dbReference type="Proteomes" id="UP001228139"/>
    </source>
</evidence>
<proteinExistence type="inferred from homology"/>
<evidence type="ECO:0000256" key="2">
    <source>
        <dbReference type="ARBA" id="ARBA00004752"/>
    </source>
</evidence>
<dbReference type="GO" id="GO:0016757">
    <property type="term" value="F:glycosyltransferase activity"/>
    <property type="evidence" value="ECO:0007669"/>
    <property type="project" value="UniProtKB-KW"/>
</dbReference>
<gene>
    <name evidence="17" type="ORF">Q3V30_14635</name>
</gene>
<dbReference type="CDD" id="cd16913">
    <property type="entry name" value="YkuD_like"/>
    <property type="match status" value="1"/>
</dbReference>
<dbReference type="SUPFAM" id="SSF141523">
    <property type="entry name" value="L,D-transpeptidase catalytic domain-like"/>
    <property type="match status" value="1"/>
</dbReference>
<dbReference type="Pfam" id="PF03734">
    <property type="entry name" value="YkuD"/>
    <property type="match status" value="1"/>
</dbReference>
<keyword evidence="18" id="KW-1185">Reference proteome</keyword>
<feature type="domain" description="L,D-TPase catalytic" evidence="16">
    <location>
        <begin position="99"/>
        <end position="234"/>
    </location>
</feature>
<feature type="compositionally biased region" description="Low complexity" evidence="14">
    <location>
        <begin position="392"/>
        <end position="406"/>
    </location>
</feature>
<evidence type="ECO:0000256" key="6">
    <source>
        <dbReference type="ARBA" id="ARBA00022729"/>
    </source>
</evidence>
<comment type="pathway">
    <text evidence="2 13">Cell wall biogenesis; peptidoglycan biosynthesis.</text>
</comment>
<dbReference type="Proteomes" id="UP001228139">
    <property type="component" value="Chromosome"/>
</dbReference>
<dbReference type="EMBL" id="CP132353">
    <property type="protein sequence ID" value="WLS77707.1"/>
    <property type="molecule type" value="Genomic_DNA"/>
</dbReference>
<evidence type="ECO:0000256" key="11">
    <source>
        <dbReference type="ARBA" id="ARBA00023316"/>
    </source>
</evidence>
<dbReference type="GO" id="GO:0005576">
    <property type="term" value="C:extracellular region"/>
    <property type="evidence" value="ECO:0007669"/>
    <property type="project" value="TreeGrafter"/>
</dbReference>
<dbReference type="PROSITE" id="PS52029">
    <property type="entry name" value="LD_TPASE"/>
    <property type="match status" value="1"/>
</dbReference>
<evidence type="ECO:0000256" key="5">
    <source>
        <dbReference type="ARBA" id="ARBA00022679"/>
    </source>
</evidence>
<evidence type="ECO:0000256" key="8">
    <source>
        <dbReference type="ARBA" id="ARBA00022801"/>
    </source>
</evidence>
<dbReference type="PANTHER" id="PTHR30582:SF24">
    <property type="entry name" value="L,D-TRANSPEPTIDASE ERFK_SRFK-RELATED"/>
    <property type="match status" value="1"/>
</dbReference>
<name>A0AA50HLQ1_9GAMM</name>
<protein>
    <submittedName>
        <fullName evidence="17">L,D-transpeptidase family protein</fullName>
    </submittedName>
</protein>
<dbReference type="AlphaFoldDB" id="A0AA50HLQ1"/>
<evidence type="ECO:0000256" key="12">
    <source>
        <dbReference type="ARBA" id="ARBA00060592"/>
    </source>
</evidence>
<dbReference type="GO" id="GO:0018104">
    <property type="term" value="P:peptidoglycan-protein cross-linking"/>
    <property type="evidence" value="ECO:0007669"/>
    <property type="project" value="TreeGrafter"/>
</dbReference>
<dbReference type="FunFam" id="2.40.440.10:FF:000001">
    <property type="entry name" value="L,D-transpeptidase YbiS"/>
    <property type="match status" value="1"/>
</dbReference>
<evidence type="ECO:0000256" key="10">
    <source>
        <dbReference type="ARBA" id="ARBA00022984"/>
    </source>
</evidence>
<evidence type="ECO:0000256" key="1">
    <source>
        <dbReference type="ARBA" id="ARBA00004418"/>
    </source>
</evidence>
<sequence length="445" mass="46583">MKKSIRALATLVLAVTAYSHSAFAVVYSLPAANSRLLGENLEITVPQESKLPLEAFAAQYQMGLSNILEANPGVDVYLPKAGTKLIIPQQLILPDAPREGIVINSAEMRLYYYPKGTKTVVVLPVGVGELGKDTPINWTTTVQRKKDGPTWTPTKKMHEESVAAGSPLPTIFPAGPDNPMGLYALYIGRLYAIHGTNANFGIGLRVSHGCVRLRADDIKWLFDNVPVGTRVQFIDQPIKATVEPDGSRLVEVHNPLSQTEEQFNSREPVPLTITPVVNKVVSDASVDTAALEAALKARTGMPTKVNGAADNVPAAPVAVPETDNAMPTEQPMTPVTPQGANVMDPNATPAAPAEAAAPQDNAAPVDQAAPQDNAVPATPSAPAVNPETGDSAPAAEPATPAAPATPDNNTFVVPKQPGPVYESKPASVPAKVSAPVAASAANTQS</sequence>
<feature type="compositionally biased region" description="Low complexity" evidence="14">
    <location>
        <begin position="423"/>
        <end position="445"/>
    </location>
</feature>
<comment type="pathway">
    <text evidence="12">Glycan biosynthesis.</text>
</comment>
<keyword evidence="4" id="KW-0328">Glycosyltransferase</keyword>
<feature type="active site" description="Proton donor/acceptor" evidence="13">
    <location>
        <position position="194"/>
    </location>
</feature>
<feature type="compositionally biased region" description="Polar residues" evidence="14">
    <location>
        <begin position="325"/>
        <end position="339"/>
    </location>
</feature>
<evidence type="ECO:0000313" key="17">
    <source>
        <dbReference type="EMBL" id="WLS77707.1"/>
    </source>
</evidence>
<dbReference type="InterPro" id="IPR050979">
    <property type="entry name" value="LD-transpeptidase"/>
</dbReference>
<feature type="signal peptide" evidence="15">
    <location>
        <begin position="1"/>
        <end position="24"/>
    </location>
</feature>
<keyword evidence="8" id="KW-0378">Hydrolase</keyword>
<dbReference type="GO" id="GO:0071555">
    <property type="term" value="P:cell wall organization"/>
    <property type="evidence" value="ECO:0007669"/>
    <property type="project" value="UniProtKB-UniRule"/>
</dbReference>
<evidence type="ECO:0000256" key="13">
    <source>
        <dbReference type="PROSITE-ProRule" id="PRU01373"/>
    </source>
</evidence>
<evidence type="ECO:0000256" key="3">
    <source>
        <dbReference type="ARBA" id="ARBA00005992"/>
    </source>
</evidence>
<comment type="subcellular location">
    <subcellularLocation>
        <location evidence="1">Periplasm</location>
    </subcellularLocation>
</comment>
<dbReference type="KEGG" id="epi:Q3V30_14635"/>
<dbReference type="GO" id="GO:0008360">
    <property type="term" value="P:regulation of cell shape"/>
    <property type="evidence" value="ECO:0007669"/>
    <property type="project" value="UniProtKB-UniRule"/>
</dbReference>